<feature type="chain" id="PRO_5043530772" evidence="1">
    <location>
        <begin position="24"/>
        <end position="238"/>
    </location>
</feature>
<dbReference type="EMBL" id="JAPXFL010000008">
    <property type="protein sequence ID" value="KAK9503071.1"/>
    <property type="molecule type" value="Genomic_DNA"/>
</dbReference>
<evidence type="ECO:0000313" key="2">
    <source>
        <dbReference type="EMBL" id="KAK9503071.1"/>
    </source>
</evidence>
<comment type="caution">
    <text evidence="2">The sequence shown here is derived from an EMBL/GenBank/DDBJ whole genome shotgun (WGS) entry which is preliminary data.</text>
</comment>
<dbReference type="AlphaFoldDB" id="A0AAW1CX86"/>
<keyword evidence="3" id="KW-1185">Reference proteome</keyword>
<feature type="signal peptide" evidence="1">
    <location>
        <begin position="1"/>
        <end position="23"/>
    </location>
</feature>
<proteinExistence type="predicted"/>
<evidence type="ECO:0000313" key="3">
    <source>
        <dbReference type="Proteomes" id="UP001461498"/>
    </source>
</evidence>
<evidence type="ECO:0000256" key="1">
    <source>
        <dbReference type="SAM" id="SignalP"/>
    </source>
</evidence>
<gene>
    <name evidence="2" type="ORF">O3M35_011720</name>
</gene>
<dbReference type="Proteomes" id="UP001461498">
    <property type="component" value="Unassembled WGS sequence"/>
</dbReference>
<name>A0AAW1CX86_9HEMI</name>
<reference evidence="2 3" key="1">
    <citation type="submission" date="2022-12" db="EMBL/GenBank/DDBJ databases">
        <title>Chromosome-level genome assembly of true bugs.</title>
        <authorList>
            <person name="Ma L."/>
            <person name="Li H."/>
        </authorList>
    </citation>
    <scope>NUCLEOTIDE SEQUENCE [LARGE SCALE GENOMIC DNA]</scope>
    <source>
        <strain evidence="2">Lab_2022b</strain>
    </source>
</reference>
<sequence>MKFFTAILFATVFLVVFIDAVTARNDDAELISDEQRRRMICYPLLAEWNGTPMQQMACRSFCEKKDPKLTGTCRGFRCTCFEKQQKETNVPNSHENVLTISDEEKRPMNSFPFQPTWNGTVMQERTCRGFCHVKYPKPPALCKGYVCFDKDKKVSNILSSSQTNIITISDEQRRRLICAPLLAEWEGTPWQQMACRGYCHEKDPKLTGTCRGFRCTCFEKQQKADKERPNHENEPKEN</sequence>
<organism evidence="2 3">
    <name type="scientific">Rhynocoris fuscipes</name>
    <dbReference type="NCBI Taxonomy" id="488301"/>
    <lineage>
        <taxon>Eukaryota</taxon>
        <taxon>Metazoa</taxon>
        <taxon>Ecdysozoa</taxon>
        <taxon>Arthropoda</taxon>
        <taxon>Hexapoda</taxon>
        <taxon>Insecta</taxon>
        <taxon>Pterygota</taxon>
        <taxon>Neoptera</taxon>
        <taxon>Paraneoptera</taxon>
        <taxon>Hemiptera</taxon>
        <taxon>Heteroptera</taxon>
        <taxon>Panheteroptera</taxon>
        <taxon>Cimicomorpha</taxon>
        <taxon>Reduviidae</taxon>
        <taxon>Harpactorinae</taxon>
        <taxon>Harpactorini</taxon>
        <taxon>Rhynocoris</taxon>
    </lineage>
</organism>
<accession>A0AAW1CX86</accession>
<protein>
    <submittedName>
        <fullName evidence="2">Uncharacterized protein</fullName>
    </submittedName>
</protein>
<keyword evidence="1" id="KW-0732">Signal</keyword>